<sequence>MITPQEKNNKLKKTLKLKADLYIKREDKHPLGSHKGRSLPIMVAYHIKSGWRNFVISSSGNAAIAAAQSIKKYNKKTKNKLTLTIFIGKKIDLEKKKIIKKLLDKNIFLKQTNNPKQQAFQMEKNKMAKNLRQSTDNSSLIGYEQLAKELATIKNLSAVFIPTSSGTTAEGLYRGFKKLKINPQIHIVQTDACHPLADAMEQKIRPTVKTLSLASAIVDKIAHRTKTVTEAAKKSRGNAWVVNNKEIKEALKIYKKTNQKDSPSPNSILSLAGLIQADHKKWPLGETIVCLFTGK</sequence>
<dbReference type="GO" id="GO:0003941">
    <property type="term" value="F:L-serine ammonia-lyase activity"/>
    <property type="evidence" value="ECO:0007669"/>
    <property type="project" value="TreeGrafter"/>
</dbReference>
<dbReference type="InterPro" id="IPR050147">
    <property type="entry name" value="Ser/Thr_Dehydratase"/>
</dbReference>
<name>A0A2M6W5L8_9BACT</name>
<evidence type="ECO:0000313" key="6">
    <source>
        <dbReference type="Proteomes" id="UP000231426"/>
    </source>
</evidence>
<dbReference type="Proteomes" id="UP000231426">
    <property type="component" value="Unassembled WGS sequence"/>
</dbReference>
<dbReference type="GO" id="GO:0006565">
    <property type="term" value="P:L-serine catabolic process"/>
    <property type="evidence" value="ECO:0007669"/>
    <property type="project" value="TreeGrafter"/>
</dbReference>
<comment type="cofactor">
    <cofactor evidence="1">
        <name>pyridoxal 5'-phosphate</name>
        <dbReference type="ChEBI" id="CHEBI:597326"/>
    </cofactor>
</comment>
<dbReference type="AlphaFoldDB" id="A0A2M6W5L8"/>
<evidence type="ECO:0000259" key="4">
    <source>
        <dbReference type="Pfam" id="PF00291"/>
    </source>
</evidence>
<dbReference type="GO" id="GO:0004794">
    <property type="term" value="F:threonine deaminase activity"/>
    <property type="evidence" value="ECO:0007669"/>
    <property type="project" value="TreeGrafter"/>
</dbReference>
<dbReference type="GO" id="GO:0009097">
    <property type="term" value="P:isoleucine biosynthetic process"/>
    <property type="evidence" value="ECO:0007669"/>
    <property type="project" value="TreeGrafter"/>
</dbReference>
<dbReference type="InterPro" id="IPR001926">
    <property type="entry name" value="TrpB-like_PALP"/>
</dbReference>
<dbReference type="PANTHER" id="PTHR48078">
    <property type="entry name" value="THREONINE DEHYDRATASE, MITOCHONDRIAL-RELATED"/>
    <property type="match status" value="1"/>
</dbReference>
<dbReference type="PANTHER" id="PTHR48078:SF6">
    <property type="entry name" value="L-THREONINE DEHYDRATASE CATABOLIC TDCB"/>
    <property type="match status" value="1"/>
</dbReference>
<keyword evidence="2" id="KW-0663">Pyridoxal phosphate</keyword>
<dbReference type="EMBL" id="PFBV01000005">
    <property type="protein sequence ID" value="PIT88107.1"/>
    <property type="molecule type" value="Genomic_DNA"/>
</dbReference>
<dbReference type="GO" id="GO:0006567">
    <property type="term" value="P:L-threonine catabolic process"/>
    <property type="evidence" value="ECO:0007669"/>
    <property type="project" value="TreeGrafter"/>
</dbReference>
<feature type="domain" description="Tryptophan synthase beta chain-like PALP" evidence="4">
    <location>
        <begin position="3"/>
        <end position="294"/>
    </location>
</feature>
<dbReference type="Gene3D" id="3.40.50.1100">
    <property type="match status" value="2"/>
</dbReference>
<dbReference type="SUPFAM" id="SSF53686">
    <property type="entry name" value="Tryptophan synthase beta subunit-like PLP-dependent enzymes"/>
    <property type="match status" value="1"/>
</dbReference>
<comment type="caution">
    <text evidence="5">The sequence shown here is derived from an EMBL/GenBank/DDBJ whole genome shotgun (WGS) entry which is preliminary data.</text>
</comment>
<accession>A0A2M6W5L8</accession>
<dbReference type="InterPro" id="IPR036052">
    <property type="entry name" value="TrpB-like_PALP_sf"/>
</dbReference>
<proteinExistence type="predicted"/>
<evidence type="ECO:0000256" key="2">
    <source>
        <dbReference type="ARBA" id="ARBA00022898"/>
    </source>
</evidence>
<protein>
    <recommendedName>
        <fullName evidence="4">Tryptophan synthase beta chain-like PALP domain-containing protein</fullName>
    </recommendedName>
</protein>
<reference evidence="6" key="1">
    <citation type="submission" date="2017-09" db="EMBL/GenBank/DDBJ databases">
        <title>Depth-based differentiation of microbial function through sediment-hosted aquifers and enrichment of novel symbionts in the deep terrestrial subsurface.</title>
        <authorList>
            <person name="Probst A.J."/>
            <person name="Ladd B."/>
            <person name="Jarett J.K."/>
            <person name="Geller-Mcgrath D.E."/>
            <person name="Sieber C.M.K."/>
            <person name="Emerson J.B."/>
            <person name="Anantharaman K."/>
            <person name="Thomas B.C."/>
            <person name="Malmstrom R."/>
            <person name="Stieglmeier M."/>
            <person name="Klingl A."/>
            <person name="Woyke T."/>
            <person name="Ryan C.M."/>
            <person name="Banfield J.F."/>
        </authorList>
    </citation>
    <scope>NUCLEOTIDE SEQUENCE [LARGE SCALE GENOMIC DNA]</scope>
</reference>
<organism evidence="5 6">
    <name type="scientific">Candidatus Magasanikbacteria bacterium CG10_big_fil_rev_8_21_14_0_10_36_32</name>
    <dbReference type="NCBI Taxonomy" id="1974646"/>
    <lineage>
        <taxon>Bacteria</taxon>
        <taxon>Candidatus Magasanikiibacteriota</taxon>
    </lineage>
</organism>
<evidence type="ECO:0000256" key="3">
    <source>
        <dbReference type="ARBA" id="ARBA00023239"/>
    </source>
</evidence>
<evidence type="ECO:0000256" key="1">
    <source>
        <dbReference type="ARBA" id="ARBA00001933"/>
    </source>
</evidence>
<evidence type="ECO:0000313" key="5">
    <source>
        <dbReference type="EMBL" id="PIT88107.1"/>
    </source>
</evidence>
<keyword evidence="3" id="KW-0456">Lyase</keyword>
<dbReference type="Pfam" id="PF00291">
    <property type="entry name" value="PALP"/>
    <property type="match status" value="1"/>
</dbReference>
<gene>
    <name evidence="5" type="ORF">COU29_03795</name>
</gene>